<accession>A0A8I2YVP3</accession>
<dbReference type="Proteomes" id="UP000683000">
    <property type="component" value="Unassembled WGS sequence"/>
</dbReference>
<organism evidence="1 2">
    <name type="scientific">Boletus reticuloceps</name>
    <dbReference type="NCBI Taxonomy" id="495285"/>
    <lineage>
        <taxon>Eukaryota</taxon>
        <taxon>Fungi</taxon>
        <taxon>Dikarya</taxon>
        <taxon>Basidiomycota</taxon>
        <taxon>Agaricomycotina</taxon>
        <taxon>Agaricomycetes</taxon>
        <taxon>Agaricomycetidae</taxon>
        <taxon>Boletales</taxon>
        <taxon>Boletineae</taxon>
        <taxon>Boletaceae</taxon>
        <taxon>Boletoideae</taxon>
        <taxon>Boletus</taxon>
    </lineage>
</organism>
<dbReference type="EMBL" id="JAGFBS010000007">
    <property type="protein sequence ID" value="KAG6378212.1"/>
    <property type="molecule type" value="Genomic_DNA"/>
</dbReference>
<keyword evidence="2" id="KW-1185">Reference proteome</keyword>
<gene>
    <name evidence="1" type="ORF">JVT61DRAFT_13910</name>
</gene>
<evidence type="ECO:0000313" key="1">
    <source>
        <dbReference type="EMBL" id="KAG6378212.1"/>
    </source>
</evidence>
<dbReference type="AlphaFoldDB" id="A0A8I2YVP3"/>
<evidence type="ECO:0000313" key="2">
    <source>
        <dbReference type="Proteomes" id="UP000683000"/>
    </source>
</evidence>
<sequence length="78" mass="8119">MTPPPPIPGNLSSLIIFPARGQFSTLVVSTGGHWTTTLMSAFRDEEAGEEAGYGIDRGCQGVLQGCDANVGGTGPRRN</sequence>
<name>A0A8I2YVP3_9AGAM</name>
<dbReference type="OrthoDB" id="630188at2759"/>
<comment type="caution">
    <text evidence="1">The sequence shown here is derived from an EMBL/GenBank/DDBJ whole genome shotgun (WGS) entry which is preliminary data.</text>
</comment>
<reference evidence="1" key="1">
    <citation type="submission" date="2021-03" db="EMBL/GenBank/DDBJ databases">
        <title>Evolutionary innovations through gain and loss of genes in the ectomycorrhizal Boletales.</title>
        <authorList>
            <person name="Wu G."/>
            <person name="Miyauchi S."/>
            <person name="Morin E."/>
            <person name="Yang Z.-L."/>
            <person name="Xu J."/>
            <person name="Martin F.M."/>
        </authorList>
    </citation>
    <scope>NUCLEOTIDE SEQUENCE</scope>
    <source>
        <strain evidence="1">BR01</strain>
    </source>
</reference>
<proteinExistence type="predicted"/>
<protein>
    <submittedName>
        <fullName evidence="1">Uncharacterized protein</fullName>
    </submittedName>
</protein>